<evidence type="ECO:0000256" key="3">
    <source>
        <dbReference type="ARBA" id="ARBA00022598"/>
    </source>
</evidence>
<evidence type="ECO:0000256" key="4">
    <source>
        <dbReference type="ARBA" id="ARBA00022741"/>
    </source>
</evidence>
<dbReference type="InterPro" id="IPR004514">
    <property type="entry name" value="Gln-tRNA-synth"/>
</dbReference>
<dbReference type="NCBIfam" id="TIGR00440">
    <property type="entry name" value="glnS"/>
    <property type="match status" value="1"/>
</dbReference>
<dbReference type="Gene3D" id="3.40.50.620">
    <property type="entry name" value="HUPs"/>
    <property type="match status" value="1"/>
</dbReference>
<dbReference type="InterPro" id="IPR020056">
    <property type="entry name" value="Rbsml_bL25/Gln-tRNA_synth_N"/>
</dbReference>
<evidence type="ECO:0000256" key="9">
    <source>
        <dbReference type="ARBA" id="ARBA00048270"/>
    </source>
</evidence>
<feature type="domain" description="tRNA synthetases class I (E and Q) anti-codon binding" evidence="15">
    <location>
        <begin position="688"/>
        <end position="763"/>
    </location>
</feature>
<evidence type="ECO:0000313" key="17">
    <source>
        <dbReference type="WBParaSite" id="PSU_v2.g9038.t1"/>
    </source>
</evidence>
<dbReference type="PANTHER" id="PTHR43097:SF4">
    <property type="entry name" value="GLUTAMINE--TRNA LIGASE"/>
    <property type="match status" value="1"/>
</dbReference>
<reference evidence="17" key="1">
    <citation type="submission" date="2022-11" db="UniProtKB">
        <authorList>
            <consortium name="WormBaseParasite"/>
        </authorList>
    </citation>
    <scope>IDENTIFICATION</scope>
</reference>
<evidence type="ECO:0000259" key="12">
    <source>
        <dbReference type="Pfam" id="PF03950"/>
    </source>
</evidence>
<sequence length="787" mass="90649">MTNSAELSWLGITPERINEIQRNKKLSEVLTKVVKLAKSLNCPSSDKAEQPYKGLLNFLASKIKPQINEHLNLLVKYIVEDKLRQESQLNSALEYLLKHVGEPLNEKEWNDQCGVGITVTHDEIDDVIKEILEKYREEILKKEFSKNRLLGEVTTDPRLKWAAGSVVRSLFEARLIHLTGVKSIEELKPGKKQDVLTEKKGKTIKAEAPKSKKTADVTVGNDAITDVDSIEELLRTRTHFHKVGENYTTEGYIMHPWTKDLLKKHVEVVGGKVHTRFPPEPNGVLHIGHAKAVNINFCYAKVNGGNCYLRFDDTNPEKEEEKFFTAIEDVVRWLKYNPYKITHSSDYFQQLYLWAIQLIKDELAYVCHQKVEEMRGFNVEASPWRDRPIQENLELFEMMRLGLFDEGEATLRLKLILEEGKVDPVAYRVKYVSHHRTKDDWCIYPTYDYTHCLCDSIENITHSLCTKEFQSRRSSYYWLCNALKIYCPVQWEYSRLNVYYSVISKRKILKLIQNRIVRDYDDPRLFTLTGLRRRGIPSEAINNFVAKLGLTVAQTAVDPIMLDASVRDYLNIHASRTMAVLEPLKVVIDNFNELNLPTSVNVLDFPTDTTRSEEHTVAFDGTIYIEQSDFRLIGEKGFRRMTVDQSVGLKYIGLVLKFVTGTEDDKGNILEIIVRGECLTAENKPKAFIHWVAKPLFAEIRLYERLFMHKNPEDPEEVPNGFLSDCNPNSLSVIHNCAVDQYLADAKLYQSFQFERTGYFAVDPDSKEKGCLVFNRTVLLKEDAGKN</sequence>
<keyword evidence="4 10" id="KW-0547">Nucleotide-binding</keyword>
<dbReference type="Gene3D" id="1.10.8.1290">
    <property type="entry name" value="Glutaminyl-tRNA synthetase, non-specific RNA binding region part 1, domain 1"/>
    <property type="match status" value="1"/>
</dbReference>
<accession>A0A914ZFI1</accession>
<dbReference type="GO" id="GO:0004819">
    <property type="term" value="F:glutamine-tRNA ligase activity"/>
    <property type="evidence" value="ECO:0007669"/>
    <property type="project" value="UniProtKB-EC"/>
</dbReference>
<dbReference type="Gene3D" id="1.10.10.2420">
    <property type="match status" value="1"/>
</dbReference>
<evidence type="ECO:0000313" key="16">
    <source>
        <dbReference type="Proteomes" id="UP000887577"/>
    </source>
</evidence>
<dbReference type="InterPro" id="IPR011035">
    <property type="entry name" value="Ribosomal_bL25/Gln-tRNA_synth"/>
</dbReference>
<keyword evidence="7 10" id="KW-0030">Aminoacyl-tRNA synthetase</keyword>
<dbReference type="InterPro" id="IPR042559">
    <property type="entry name" value="Gln-tRNA-synth_Ib_RNA-bd_N_2"/>
</dbReference>
<dbReference type="GO" id="GO:0005524">
    <property type="term" value="F:ATP binding"/>
    <property type="evidence" value="ECO:0007669"/>
    <property type="project" value="UniProtKB-KW"/>
</dbReference>
<dbReference type="GO" id="GO:0017101">
    <property type="term" value="C:aminoacyl-tRNA synthetase multienzyme complex"/>
    <property type="evidence" value="ECO:0007669"/>
    <property type="project" value="TreeGrafter"/>
</dbReference>
<dbReference type="GO" id="GO:0005829">
    <property type="term" value="C:cytosol"/>
    <property type="evidence" value="ECO:0007669"/>
    <property type="project" value="TreeGrafter"/>
</dbReference>
<dbReference type="InterPro" id="IPR049437">
    <property type="entry name" value="tRNA-synt_1c_C2"/>
</dbReference>
<dbReference type="InterPro" id="IPR050132">
    <property type="entry name" value="Gln/Glu-tRNA_Ligase"/>
</dbReference>
<evidence type="ECO:0000256" key="1">
    <source>
        <dbReference type="ARBA" id="ARBA00005594"/>
    </source>
</evidence>
<comment type="similarity">
    <text evidence="1 10">Belongs to the class-I aminoacyl-tRNA synthetase family.</text>
</comment>
<dbReference type="InterPro" id="IPR014729">
    <property type="entry name" value="Rossmann-like_a/b/a_fold"/>
</dbReference>
<dbReference type="CDD" id="cd00807">
    <property type="entry name" value="GlnRS_core"/>
    <property type="match status" value="1"/>
</dbReference>
<proteinExistence type="inferred from homology"/>
<dbReference type="Pfam" id="PF03950">
    <property type="entry name" value="tRNA-synt_1c_C"/>
    <property type="match status" value="1"/>
</dbReference>
<dbReference type="Pfam" id="PF04557">
    <property type="entry name" value="tRNA_synt_1c_R2"/>
    <property type="match status" value="1"/>
</dbReference>
<dbReference type="FunFam" id="2.40.240.10:FF:000008">
    <property type="entry name" value="probable glutamine--tRNA ligase"/>
    <property type="match status" value="1"/>
</dbReference>
<name>A0A914ZFI1_9BILA</name>
<evidence type="ECO:0000256" key="5">
    <source>
        <dbReference type="ARBA" id="ARBA00022840"/>
    </source>
</evidence>
<dbReference type="InterPro" id="IPR001412">
    <property type="entry name" value="aa-tRNA-synth_I_CS"/>
</dbReference>
<evidence type="ECO:0000259" key="15">
    <source>
        <dbReference type="Pfam" id="PF20974"/>
    </source>
</evidence>
<keyword evidence="5 10" id="KW-0067">ATP-binding</keyword>
<protein>
    <recommendedName>
        <fullName evidence="2">glutamine--tRNA ligase</fullName>
        <ecNumber evidence="2">6.1.1.18</ecNumber>
    </recommendedName>
    <alternativeName>
        <fullName evidence="8">Glutaminyl-tRNA synthetase</fullName>
    </alternativeName>
</protein>
<dbReference type="InterPro" id="IPR007638">
    <property type="entry name" value="Gln-tRNA-synth_Ib_RNA-bd_2"/>
</dbReference>
<organism evidence="16 17">
    <name type="scientific">Panagrolaimus superbus</name>
    <dbReference type="NCBI Taxonomy" id="310955"/>
    <lineage>
        <taxon>Eukaryota</taxon>
        <taxon>Metazoa</taxon>
        <taxon>Ecdysozoa</taxon>
        <taxon>Nematoda</taxon>
        <taxon>Chromadorea</taxon>
        <taxon>Rhabditida</taxon>
        <taxon>Tylenchina</taxon>
        <taxon>Panagrolaimomorpha</taxon>
        <taxon>Panagrolaimoidea</taxon>
        <taxon>Panagrolaimidae</taxon>
        <taxon>Panagrolaimus</taxon>
    </lineage>
</organism>
<dbReference type="FunFam" id="3.40.50.620:FF:000037">
    <property type="entry name" value="Glutamine--tRNA ligase cytoplasmic"/>
    <property type="match status" value="1"/>
</dbReference>
<dbReference type="WBParaSite" id="PSU_v2.g9038.t1">
    <property type="protein sequence ID" value="PSU_v2.g9038.t1"/>
    <property type="gene ID" value="PSU_v2.g9038"/>
</dbReference>
<keyword evidence="6 10" id="KW-0648">Protein biosynthesis</keyword>
<dbReference type="AlphaFoldDB" id="A0A914ZFI1"/>
<feature type="domain" description="Glutaminyl-tRNA synthetase class Ib non-specific RNA-binding" evidence="14">
    <location>
        <begin position="7"/>
        <end position="163"/>
    </location>
</feature>
<feature type="domain" description="Glutamyl/glutaminyl-tRNA synthetase class Ib anti-codon binding" evidence="12">
    <location>
        <begin position="574"/>
        <end position="673"/>
    </location>
</feature>
<feature type="domain" description="Glutaminyl-tRNA synthetase class Ib non-specific RNA-binding" evidence="13">
    <location>
        <begin position="169"/>
        <end position="263"/>
    </location>
</feature>
<evidence type="ECO:0000259" key="14">
    <source>
        <dbReference type="Pfam" id="PF04558"/>
    </source>
</evidence>
<dbReference type="InterPro" id="IPR042558">
    <property type="entry name" value="Gln-tRNA-synth_Ib_RNA-bd_N_1"/>
</dbReference>
<dbReference type="PROSITE" id="PS00178">
    <property type="entry name" value="AA_TRNA_LIGASE_I"/>
    <property type="match status" value="1"/>
</dbReference>
<dbReference type="InterPro" id="IPR020059">
    <property type="entry name" value="Glu/Gln-tRNA-synth_Ib_codon-bd"/>
</dbReference>
<evidence type="ECO:0000256" key="6">
    <source>
        <dbReference type="ARBA" id="ARBA00022917"/>
    </source>
</evidence>
<dbReference type="Proteomes" id="UP000887577">
    <property type="component" value="Unplaced"/>
</dbReference>
<evidence type="ECO:0000259" key="13">
    <source>
        <dbReference type="Pfam" id="PF04557"/>
    </source>
</evidence>
<dbReference type="Pfam" id="PF04558">
    <property type="entry name" value="tRNA_synt_1c_R1"/>
    <property type="match status" value="1"/>
</dbReference>
<dbReference type="InterPro" id="IPR007639">
    <property type="entry name" value="Gln-tRNA-synth_Ib_RNA-bd_N"/>
</dbReference>
<dbReference type="Pfam" id="PF00749">
    <property type="entry name" value="tRNA-synt_1c"/>
    <property type="match status" value="1"/>
</dbReference>
<dbReference type="PRINTS" id="PR00987">
    <property type="entry name" value="TRNASYNTHGLU"/>
</dbReference>
<dbReference type="InterPro" id="IPR020058">
    <property type="entry name" value="Glu/Gln-tRNA-synth_Ib_cat-dom"/>
</dbReference>
<evidence type="ECO:0000259" key="11">
    <source>
        <dbReference type="Pfam" id="PF00749"/>
    </source>
</evidence>
<dbReference type="EC" id="6.1.1.18" evidence="2"/>
<dbReference type="PANTHER" id="PTHR43097">
    <property type="entry name" value="GLUTAMINE-TRNA LIGASE"/>
    <property type="match status" value="1"/>
</dbReference>
<evidence type="ECO:0000256" key="8">
    <source>
        <dbReference type="ARBA" id="ARBA00030466"/>
    </source>
</evidence>
<comment type="catalytic activity">
    <reaction evidence="9">
        <text>tRNA(Gln) + L-glutamine + ATP = L-glutaminyl-tRNA(Gln) + AMP + diphosphate</text>
        <dbReference type="Rhea" id="RHEA:20121"/>
        <dbReference type="Rhea" id="RHEA-COMP:9662"/>
        <dbReference type="Rhea" id="RHEA-COMP:9681"/>
        <dbReference type="ChEBI" id="CHEBI:30616"/>
        <dbReference type="ChEBI" id="CHEBI:33019"/>
        <dbReference type="ChEBI" id="CHEBI:58359"/>
        <dbReference type="ChEBI" id="CHEBI:78442"/>
        <dbReference type="ChEBI" id="CHEBI:78521"/>
        <dbReference type="ChEBI" id="CHEBI:456215"/>
        <dbReference type="EC" id="6.1.1.18"/>
    </reaction>
</comment>
<dbReference type="Gene3D" id="2.40.240.10">
    <property type="entry name" value="Ribosomal Protein L25, Chain P"/>
    <property type="match status" value="2"/>
</dbReference>
<feature type="domain" description="Glutamyl/glutaminyl-tRNA synthetase class Ib catalytic" evidence="11">
    <location>
        <begin position="272"/>
        <end position="557"/>
    </location>
</feature>
<evidence type="ECO:0000256" key="2">
    <source>
        <dbReference type="ARBA" id="ARBA00012836"/>
    </source>
</evidence>
<dbReference type="SUPFAM" id="SSF50715">
    <property type="entry name" value="Ribosomal protein L25-like"/>
    <property type="match status" value="1"/>
</dbReference>
<dbReference type="InterPro" id="IPR000924">
    <property type="entry name" value="Glu/Gln-tRNA-synth"/>
</dbReference>
<keyword evidence="16" id="KW-1185">Reference proteome</keyword>
<dbReference type="SUPFAM" id="SSF52374">
    <property type="entry name" value="Nucleotidylyl transferase"/>
    <property type="match status" value="1"/>
</dbReference>
<dbReference type="GO" id="GO:0006425">
    <property type="term" value="P:glutaminyl-tRNA aminoacylation"/>
    <property type="evidence" value="ECO:0007669"/>
    <property type="project" value="InterPro"/>
</dbReference>
<evidence type="ECO:0000256" key="10">
    <source>
        <dbReference type="RuleBase" id="RU363037"/>
    </source>
</evidence>
<dbReference type="Pfam" id="PF20974">
    <property type="entry name" value="tRNA-synt_1c_C2"/>
    <property type="match status" value="1"/>
</dbReference>
<keyword evidence="3 10" id="KW-0436">Ligase</keyword>
<evidence type="ECO:0000256" key="7">
    <source>
        <dbReference type="ARBA" id="ARBA00023146"/>
    </source>
</evidence>